<keyword evidence="3" id="KW-1185">Reference proteome</keyword>
<protein>
    <recommendedName>
        <fullName evidence="1">Methyltransferase type 11 domain-containing protein</fullName>
    </recommendedName>
</protein>
<evidence type="ECO:0000259" key="1">
    <source>
        <dbReference type="Pfam" id="PF08241"/>
    </source>
</evidence>
<evidence type="ECO:0000313" key="2">
    <source>
        <dbReference type="EMBL" id="ORZ02535.1"/>
    </source>
</evidence>
<evidence type="ECO:0000313" key="3">
    <source>
        <dbReference type="Proteomes" id="UP000242180"/>
    </source>
</evidence>
<feature type="domain" description="Methyltransferase type 11" evidence="1">
    <location>
        <begin position="175"/>
        <end position="255"/>
    </location>
</feature>
<dbReference type="Proteomes" id="UP000242180">
    <property type="component" value="Unassembled WGS sequence"/>
</dbReference>
<dbReference type="InterPro" id="IPR026669">
    <property type="entry name" value="Arsenite_MeTrfase-like"/>
</dbReference>
<accession>A0A1X2HSG4</accession>
<dbReference type="AlphaFoldDB" id="A0A1X2HSG4"/>
<organism evidence="2 3">
    <name type="scientific">Syncephalastrum racemosum</name>
    <name type="common">Filamentous fungus</name>
    <dbReference type="NCBI Taxonomy" id="13706"/>
    <lineage>
        <taxon>Eukaryota</taxon>
        <taxon>Fungi</taxon>
        <taxon>Fungi incertae sedis</taxon>
        <taxon>Mucoromycota</taxon>
        <taxon>Mucoromycotina</taxon>
        <taxon>Mucoromycetes</taxon>
        <taxon>Mucorales</taxon>
        <taxon>Syncephalastraceae</taxon>
        <taxon>Syncephalastrum</taxon>
    </lineage>
</organism>
<reference evidence="2 3" key="1">
    <citation type="submission" date="2016-07" db="EMBL/GenBank/DDBJ databases">
        <title>Pervasive Adenine N6-methylation of Active Genes in Fungi.</title>
        <authorList>
            <consortium name="DOE Joint Genome Institute"/>
            <person name="Mondo S.J."/>
            <person name="Dannebaum R.O."/>
            <person name="Kuo R.C."/>
            <person name="Labutti K."/>
            <person name="Haridas S."/>
            <person name="Kuo A."/>
            <person name="Salamov A."/>
            <person name="Ahrendt S.R."/>
            <person name="Lipzen A."/>
            <person name="Sullivan W."/>
            <person name="Andreopoulos W.B."/>
            <person name="Clum A."/>
            <person name="Lindquist E."/>
            <person name="Daum C."/>
            <person name="Ramamoorthy G.K."/>
            <person name="Gryganskyi A."/>
            <person name="Culley D."/>
            <person name="Magnuson J.K."/>
            <person name="James T.Y."/>
            <person name="O'Malley M.A."/>
            <person name="Stajich J.E."/>
            <person name="Spatafora J.W."/>
            <person name="Visel A."/>
            <person name="Grigoriev I.V."/>
        </authorList>
    </citation>
    <scope>NUCLEOTIDE SEQUENCE [LARGE SCALE GENOMIC DNA]</scope>
    <source>
        <strain evidence="2 3">NRRL 2496</strain>
    </source>
</reference>
<dbReference type="OMA" id="AWECISH"/>
<dbReference type="InterPro" id="IPR013216">
    <property type="entry name" value="Methyltransf_11"/>
</dbReference>
<dbReference type="GO" id="GO:0008757">
    <property type="term" value="F:S-adenosylmethionine-dependent methyltransferase activity"/>
    <property type="evidence" value="ECO:0007669"/>
    <property type="project" value="InterPro"/>
</dbReference>
<dbReference type="Gene3D" id="3.40.50.150">
    <property type="entry name" value="Vaccinia Virus protein VP39"/>
    <property type="match status" value="1"/>
</dbReference>
<dbReference type="STRING" id="13706.A0A1X2HSG4"/>
<dbReference type="CDD" id="cd02440">
    <property type="entry name" value="AdoMet_MTases"/>
    <property type="match status" value="1"/>
</dbReference>
<name>A0A1X2HSG4_SYNRA</name>
<dbReference type="PANTHER" id="PTHR43675:SF1">
    <property type="entry name" value="RIKEN CDNA 2700097O09 GENE"/>
    <property type="match status" value="1"/>
</dbReference>
<dbReference type="EMBL" id="MCGN01000001">
    <property type="protein sequence ID" value="ORZ02535.1"/>
    <property type="molecule type" value="Genomic_DNA"/>
</dbReference>
<dbReference type="Pfam" id="PF08241">
    <property type="entry name" value="Methyltransf_11"/>
    <property type="match status" value="1"/>
</dbReference>
<dbReference type="PANTHER" id="PTHR43675">
    <property type="entry name" value="ARSENITE METHYLTRANSFERASE"/>
    <property type="match status" value="1"/>
</dbReference>
<proteinExistence type="predicted"/>
<dbReference type="SUPFAM" id="SSF53335">
    <property type="entry name" value="S-adenosyl-L-methionine-dependent methyltransferases"/>
    <property type="match status" value="1"/>
</dbReference>
<dbReference type="OrthoDB" id="15794at2759"/>
<dbReference type="InParanoid" id="A0A1X2HSG4"/>
<dbReference type="InterPro" id="IPR029063">
    <property type="entry name" value="SAM-dependent_MTases_sf"/>
</dbReference>
<comment type="caution">
    <text evidence="2">The sequence shown here is derived from an EMBL/GenBank/DDBJ whole genome shotgun (WGS) entry which is preliminary data.</text>
</comment>
<gene>
    <name evidence="2" type="ORF">BCR43DRAFT_481693</name>
</gene>
<sequence>MDSTKEAFLDLIAKLDDSQFHEFEQFARSAMEEYHGKIHNHDDDVNDLVEDSHIQGFQPVSDAKMSHLARMIQDLRKRVPISAEAPGEKIVIPDSKEYADYTDKNTVHVDGFLFSEDDVDELCDEGKLSRNYCLDCQSTSTKPLNFISHSASVLQLQFLYQVVLADKVKDKVIVDVGSRLGAVLYTGFLFTRARKIIGVELNEWFCKLQQDMVQKYRMSNRVEVRCNDIRKTPELLSKDADVVIMNNVFQFFNELPVQQEIWNFIRTETSKRPGLLLVTLPSLQDQLKEAGLPATKTMRGWVKEVKLDYENGEYFQSERII</sequence>